<protein>
    <submittedName>
        <fullName evidence="8">Kinesin-like protein vab-8</fullName>
    </submittedName>
</protein>
<feature type="compositionally biased region" description="Low complexity" evidence="6">
    <location>
        <begin position="559"/>
        <end position="569"/>
    </location>
</feature>
<dbReference type="GO" id="GO:0005856">
    <property type="term" value="C:cytoskeleton"/>
    <property type="evidence" value="ECO:0007669"/>
    <property type="project" value="UniProtKB-SubCell"/>
</dbReference>
<evidence type="ECO:0000256" key="4">
    <source>
        <dbReference type="ARBA" id="ARBA00023212"/>
    </source>
</evidence>
<dbReference type="AlphaFoldDB" id="A0A0B2W021"/>
<keyword evidence="9" id="KW-1185">Reference proteome</keyword>
<feature type="compositionally biased region" description="Basic and acidic residues" evidence="6">
    <location>
        <begin position="1013"/>
        <end position="1023"/>
    </location>
</feature>
<evidence type="ECO:0000256" key="2">
    <source>
        <dbReference type="ARBA" id="ARBA00022741"/>
    </source>
</evidence>
<dbReference type="Gene3D" id="3.40.850.10">
    <property type="entry name" value="Kinesin motor domain"/>
    <property type="match status" value="2"/>
</dbReference>
<dbReference type="InterPro" id="IPR036961">
    <property type="entry name" value="Kinesin_motor_dom_sf"/>
</dbReference>
<feature type="compositionally biased region" description="Low complexity" evidence="6">
    <location>
        <begin position="74"/>
        <end position="91"/>
    </location>
</feature>
<evidence type="ECO:0000256" key="3">
    <source>
        <dbReference type="ARBA" id="ARBA00022840"/>
    </source>
</evidence>
<feature type="region of interest" description="Disordered" evidence="6">
    <location>
        <begin position="787"/>
        <end position="814"/>
    </location>
</feature>
<feature type="compositionally biased region" description="Polar residues" evidence="6">
    <location>
        <begin position="955"/>
        <end position="968"/>
    </location>
</feature>
<accession>A0A0B2W021</accession>
<organism evidence="8 9">
    <name type="scientific">Toxocara canis</name>
    <name type="common">Canine roundworm</name>
    <dbReference type="NCBI Taxonomy" id="6265"/>
    <lineage>
        <taxon>Eukaryota</taxon>
        <taxon>Metazoa</taxon>
        <taxon>Ecdysozoa</taxon>
        <taxon>Nematoda</taxon>
        <taxon>Chromadorea</taxon>
        <taxon>Rhabditida</taxon>
        <taxon>Spirurina</taxon>
        <taxon>Ascaridomorpha</taxon>
        <taxon>Ascaridoidea</taxon>
        <taxon>Toxocaridae</taxon>
        <taxon>Toxocara</taxon>
    </lineage>
</organism>
<dbReference type="GO" id="GO:0005524">
    <property type="term" value="F:ATP binding"/>
    <property type="evidence" value="ECO:0007669"/>
    <property type="project" value="UniProtKB-KW"/>
</dbReference>
<feature type="compositionally biased region" description="Polar residues" evidence="6">
    <location>
        <begin position="878"/>
        <end position="901"/>
    </location>
</feature>
<dbReference type="Pfam" id="PF00225">
    <property type="entry name" value="Kinesin"/>
    <property type="match status" value="1"/>
</dbReference>
<gene>
    <name evidence="8" type="primary">vab-8</name>
    <name evidence="8" type="ORF">Tcan_18655</name>
</gene>
<dbReference type="InterPro" id="IPR027417">
    <property type="entry name" value="P-loop_NTPase"/>
</dbReference>
<feature type="region of interest" description="Disordered" evidence="6">
    <location>
        <begin position="861"/>
        <end position="1023"/>
    </location>
</feature>
<comment type="caution">
    <text evidence="8">The sequence shown here is derived from an EMBL/GenBank/DDBJ whole genome shotgun (WGS) entry which is preliminary data.</text>
</comment>
<keyword evidence="3" id="KW-0067">ATP-binding</keyword>
<dbReference type="InterPro" id="IPR027640">
    <property type="entry name" value="Kinesin-like_fam"/>
</dbReference>
<evidence type="ECO:0000256" key="1">
    <source>
        <dbReference type="ARBA" id="ARBA00004245"/>
    </source>
</evidence>
<dbReference type="PANTHER" id="PTHR21608">
    <property type="entry name" value="KINESIN-LIKE PROTEIN CG14535"/>
    <property type="match status" value="1"/>
</dbReference>
<feature type="region of interest" description="Disordered" evidence="6">
    <location>
        <begin position="37"/>
        <end position="96"/>
    </location>
</feature>
<proteinExistence type="inferred from homology"/>
<keyword evidence="4" id="KW-0963">Cytoplasm</keyword>
<evidence type="ECO:0000256" key="6">
    <source>
        <dbReference type="SAM" id="MobiDB-lite"/>
    </source>
</evidence>
<feature type="region of interest" description="Disordered" evidence="6">
    <location>
        <begin position="683"/>
        <end position="703"/>
    </location>
</feature>
<dbReference type="SUPFAM" id="SSF52540">
    <property type="entry name" value="P-loop containing nucleoside triphosphate hydrolases"/>
    <property type="match status" value="1"/>
</dbReference>
<name>A0A0B2W021_TOXCA</name>
<feature type="compositionally biased region" description="Basic and acidic residues" evidence="6">
    <location>
        <begin position="906"/>
        <end position="915"/>
    </location>
</feature>
<dbReference type="GO" id="GO:0003777">
    <property type="term" value="F:microtubule motor activity"/>
    <property type="evidence" value="ECO:0007669"/>
    <property type="project" value="InterPro"/>
</dbReference>
<reference evidence="8 9" key="1">
    <citation type="submission" date="2014-11" db="EMBL/GenBank/DDBJ databases">
        <title>Genetic blueprint of the zoonotic pathogen Toxocara canis.</title>
        <authorList>
            <person name="Zhu X.-Q."/>
            <person name="Korhonen P.K."/>
            <person name="Cai H."/>
            <person name="Young N.D."/>
            <person name="Nejsum P."/>
            <person name="von Samson-Himmelstjerna G."/>
            <person name="Boag P.R."/>
            <person name="Tan P."/>
            <person name="Li Q."/>
            <person name="Min J."/>
            <person name="Yang Y."/>
            <person name="Wang X."/>
            <person name="Fang X."/>
            <person name="Hall R.S."/>
            <person name="Hofmann A."/>
            <person name="Sternberg P.W."/>
            <person name="Jex A.R."/>
            <person name="Gasser R.B."/>
        </authorList>
    </citation>
    <scope>NUCLEOTIDE SEQUENCE [LARGE SCALE GENOMIC DNA]</scope>
    <source>
        <strain evidence="8">PN_DK_2014</strain>
    </source>
</reference>
<dbReference type="SMART" id="SM00129">
    <property type="entry name" value="KISc"/>
    <property type="match status" value="1"/>
</dbReference>
<dbReference type="InterPro" id="IPR001752">
    <property type="entry name" value="Kinesin_motor_dom"/>
</dbReference>
<dbReference type="STRING" id="6265.A0A0B2W021"/>
<dbReference type="OMA" id="HLACKIA"/>
<dbReference type="EMBL" id="JPKZ01000591">
    <property type="protein sequence ID" value="KHN86560.1"/>
    <property type="molecule type" value="Genomic_DNA"/>
</dbReference>
<feature type="compositionally biased region" description="Basic and acidic residues" evidence="6">
    <location>
        <begin position="922"/>
        <end position="934"/>
    </location>
</feature>
<feature type="region of interest" description="Disordered" evidence="6">
    <location>
        <begin position="559"/>
        <end position="579"/>
    </location>
</feature>
<feature type="domain" description="Kinesin motor" evidence="7">
    <location>
        <begin position="200"/>
        <end position="370"/>
    </location>
</feature>
<feature type="compositionally biased region" description="Low complexity" evidence="6">
    <location>
        <begin position="989"/>
        <end position="1001"/>
    </location>
</feature>
<dbReference type="Proteomes" id="UP000031036">
    <property type="component" value="Unassembled WGS sequence"/>
</dbReference>
<sequence>MTDVCTSETERKRVVVVCRLRSVQASSHFRAPVTTIGADRSQSIAPDSPQNSGMPHVRLDLNKSNQLAKPIVVSPQRSPRLSRPGRPPSASKAPFETVIPLPPSLQRFVAAPASRTTPVTQLKTVLRLTKEDLEHVTIHGNSLLLRSLQSTSKSLTKYNFDHIFSPDATQQQVCAVCLPDLLQSYFNGSDACLLYFGAASKESESIVTISEDSALGIRIENHREIRVDTAQQAIQHVNEIIRFRTSEEESEQRCGHLFFYINLYRYKTDSSQVIGGRSRLCLIDLGLGERSSKGDIQALTMPVITNLLVALFQGQRHLPSRQSALCMLLKDSLGNVRSKTSLLFTSFSDHVTETENIVQMMSKIQRAARPRKSNRRKRTPTTTFRAFLRNAKLFFRIHNPSVGSDCSSSESMRRRIAVDSEGNSSSEQSCAETVIFLGPSVKGEPLKVVPKEKLKNEIDYEKRQMIMEWMERTGTERIRSMKVSVHVQCNEEEIDYEMLQLYPCHRPLDDIIEDDEEAISSCQPSRDVPVEQFLESFNCGERLADGPIEHPLSILSLDKTSASTSAKSSSENEVEDDDLERAMAASVSSIRSHEILSRLNEDLPSEVSVHVQCNEEEIDYEMLQLYPCHRPLDDIIEDDEEAISSCQPSRDVPVEQFLESFNCGERLADGPIEHPLSILSLDKTSASTSAKSSSENEVEDDDLERAMAASVSSIRSHEILSRLNEDLPSEANSLSDDSSGVIDIFRRASQLELYADERLRQMIETSEKKKKKKLTLNCCQNNSMLSSGSSTGFVHSSTPPAKTSAETPNGLRPVDRATGSSIPTFVASPPSGVKSSATLPSISGALTRQIAQQVAKFNIKTNRMEPIQKSKLPRRTEGCSSSKTSTDWPHSPSELESSQVQGAKITRRETPEGKKEIKKSKRSTERRNSNESETKTQNIPSPYSKVTEAKHDSGAYSSGHGSDENGSVYSRPHVTLLSPRANRPRNRESLSASSGYESASGDNKNCGALSKKRPIEPKKSRQADERIAIVEKRINTMIAHQKRLREQLREAKHFLGVTDESFVSASNSTLQGSTLLEALTQETKILEKRLIACRNHAMIVTCLL</sequence>
<evidence type="ECO:0000313" key="9">
    <source>
        <dbReference type="Proteomes" id="UP000031036"/>
    </source>
</evidence>
<feature type="compositionally biased region" description="Low complexity" evidence="6">
    <location>
        <begin position="787"/>
        <end position="798"/>
    </location>
</feature>
<comment type="similarity">
    <text evidence="5">Belongs to the TRAFAC class myosin-kinesin ATPase superfamily. Kinesin family.</text>
</comment>
<dbReference type="GO" id="GO:0007018">
    <property type="term" value="P:microtubule-based movement"/>
    <property type="evidence" value="ECO:0007669"/>
    <property type="project" value="InterPro"/>
</dbReference>
<evidence type="ECO:0000313" key="8">
    <source>
        <dbReference type="EMBL" id="KHN86560.1"/>
    </source>
</evidence>
<dbReference type="PROSITE" id="PS50067">
    <property type="entry name" value="KINESIN_MOTOR_2"/>
    <property type="match status" value="1"/>
</dbReference>
<comment type="caution">
    <text evidence="5">Lacks conserved residue(s) required for the propagation of feature annotation.</text>
</comment>
<evidence type="ECO:0000259" key="7">
    <source>
        <dbReference type="PROSITE" id="PS50067"/>
    </source>
</evidence>
<comment type="subcellular location">
    <subcellularLocation>
        <location evidence="1">Cytoplasm</location>
        <location evidence="1">Cytoskeleton</location>
    </subcellularLocation>
</comment>
<dbReference type="PANTHER" id="PTHR21608:SF7">
    <property type="entry name" value="KINESIN-LIKE PROTEIN CG14535"/>
    <property type="match status" value="1"/>
</dbReference>
<dbReference type="OrthoDB" id="8862460at2759"/>
<dbReference type="GO" id="GO:0008017">
    <property type="term" value="F:microtubule binding"/>
    <property type="evidence" value="ECO:0007669"/>
    <property type="project" value="InterPro"/>
</dbReference>
<keyword evidence="2" id="KW-0547">Nucleotide-binding</keyword>
<feature type="compositionally biased region" description="Low complexity" evidence="6">
    <location>
        <begin position="683"/>
        <end position="693"/>
    </location>
</feature>
<feature type="compositionally biased region" description="Polar residues" evidence="6">
    <location>
        <begin position="40"/>
        <end position="53"/>
    </location>
</feature>
<keyword evidence="4" id="KW-0206">Cytoskeleton</keyword>
<evidence type="ECO:0000256" key="5">
    <source>
        <dbReference type="PROSITE-ProRule" id="PRU00283"/>
    </source>
</evidence>